<dbReference type="GO" id="GO:0003918">
    <property type="term" value="F:DNA topoisomerase type II (double strand cut, ATP-hydrolyzing) activity"/>
    <property type="evidence" value="ECO:0007669"/>
    <property type="project" value="UniProtKB-EC"/>
</dbReference>
<comment type="caution">
    <text evidence="10">Lacks conserved residue(s) required for the propagation of feature annotation.</text>
</comment>
<dbReference type="SMART" id="SM00434">
    <property type="entry name" value="TOP4c"/>
    <property type="match status" value="1"/>
</dbReference>
<evidence type="ECO:0000256" key="9">
    <source>
        <dbReference type="ARBA" id="ARBA00023235"/>
    </source>
</evidence>
<dbReference type="GO" id="GO:0005524">
    <property type="term" value="F:ATP binding"/>
    <property type="evidence" value="ECO:0007669"/>
    <property type="project" value="UniProtKB-KW"/>
</dbReference>
<dbReference type="InterPro" id="IPR013758">
    <property type="entry name" value="Topo_IIA_A/C_ab"/>
</dbReference>
<dbReference type="GO" id="GO:0003677">
    <property type="term" value="F:DNA binding"/>
    <property type="evidence" value="ECO:0007669"/>
    <property type="project" value="UniProtKB-UniRule"/>
</dbReference>
<evidence type="ECO:0000256" key="2">
    <source>
        <dbReference type="ARBA" id="ARBA00001946"/>
    </source>
</evidence>
<dbReference type="Gene3D" id="1.10.268.10">
    <property type="entry name" value="Topoisomerase, domain 3"/>
    <property type="match status" value="2"/>
</dbReference>
<sequence>MIEELMKKGYDSDPVKNWKMKQNKEEVLNELLEDSQPEETDVDGVDYDYLLGMTMWSLTKERKDELLKKRDEKQQELRILQAKPPSQLWREDLDAFLEMMAGLTPAKSQMELLMNIPLTKLIYHPHDEPLLNHLKDDNLKIEPEYYMPIIPMLLVNGADGIGTGWMTKIPNYNPREIANNIKRLLDGEEPVPMKPWYKNFLGTVDELAHQRHLVSGVISILGPTTLEITELPVGTDYKEYNTDTSVRFVVSMSEEKLAKAEEEGLHKMFKLQTQLSSTSMVCFDHMGCLRKFDTVQEILKQFYDIRLEYYVKRKAYLEGMLQSEALKLSNQARD</sequence>
<evidence type="ECO:0000256" key="3">
    <source>
        <dbReference type="ARBA" id="ARBA00011080"/>
    </source>
</evidence>
<organism evidence="12 13">
    <name type="scientific">Ladona fulva</name>
    <name type="common">Scarce chaser dragonfly</name>
    <name type="synonym">Libellula fulva</name>
    <dbReference type="NCBI Taxonomy" id="123851"/>
    <lineage>
        <taxon>Eukaryota</taxon>
        <taxon>Metazoa</taxon>
        <taxon>Ecdysozoa</taxon>
        <taxon>Arthropoda</taxon>
        <taxon>Hexapoda</taxon>
        <taxon>Insecta</taxon>
        <taxon>Pterygota</taxon>
        <taxon>Palaeoptera</taxon>
        <taxon>Odonata</taxon>
        <taxon>Epiprocta</taxon>
        <taxon>Anisoptera</taxon>
        <taxon>Libelluloidea</taxon>
        <taxon>Libellulidae</taxon>
        <taxon>Ladona</taxon>
    </lineage>
</organism>
<dbReference type="AlphaFoldDB" id="A0A8K0K7X5"/>
<evidence type="ECO:0000259" key="11">
    <source>
        <dbReference type="PROSITE" id="PS52040"/>
    </source>
</evidence>
<comment type="catalytic activity">
    <reaction evidence="1">
        <text>ATP-dependent breakage, passage and rejoining of double-stranded DNA.</text>
        <dbReference type="EC" id="5.6.2.2"/>
    </reaction>
</comment>
<protein>
    <recommendedName>
        <fullName evidence="4">DNA topoisomerase (ATP-hydrolyzing)</fullName>
        <ecNumber evidence="4">5.6.2.2</ecNumber>
    </recommendedName>
</protein>
<comment type="caution">
    <text evidence="12">The sequence shown here is derived from an EMBL/GenBank/DDBJ whole genome shotgun (WGS) entry which is preliminary data.</text>
</comment>
<evidence type="ECO:0000313" key="13">
    <source>
        <dbReference type="Proteomes" id="UP000792457"/>
    </source>
</evidence>
<name>A0A8K0K7X5_LADFU</name>
<reference evidence="12" key="2">
    <citation type="submission" date="2017-10" db="EMBL/GenBank/DDBJ databases">
        <title>Ladona fulva Genome sequencing and assembly.</title>
        <authorList>
            <person name="Murali S."/>
            <person name="Richards S."/>
            <person name="Bandaranaike D."/>
            <person name="Bellair M."/>
            <person name="Blankenburg K."/>
            <person name="Chao H."/>
            <person name="Dinh H."/>
            <person name="Doddapaneni H."/>
            <person name="Dugan-Rocha S."/>
            <person name="Elkadiri S."/>
            <person name="Gnanaolivu R."/>
            <person name="Hernandez B."/>
            <person name="Skinner E."/>
            <person name="Javaid M."/>
            <person name="Lee S."/>
            <person name="Li M."/>
            <person name="Ming W."/>
            <person name="Munidasa M."/>
            <person name="Muniz J."/>
            <person name="Nguyen L."/>
            <person name="Hughes D."/>
            <person name="Osuji N."/>
            <person name="Pu L.-L."/>
            <person name="Puazo M."/>
            <person name="Qu C."/>
            <person name="Quiroz J."/>
            <person name="Raj R."/>
            <person name="Weissenberger G."/>
            <person name="Xin Y."/>
            <person name="Zou X."/>
            <person name="Han Y."/>
            <person name="Worley K."/>
            <person name="Muzny D."/>
            <person name="Gibbs R."/>
        </authorList>
    </citation>
    <scope>NUCLEOTIDE SEQUENCE</scope>
    <source>
        <strain evidence="12">Sampled in the wild</strain>
    </source>
</reference>
<keyword evidence="6" id="KW-0067">ATP-binding</keyword>
<dbReference type="InterPro" id="IPR050634">
    <property type="entry name" value="DNA_Topoisomerase_II"/>
</dbReference>
<evidence type="ECO:0000256" key="7">
    <source>
        <dbReference type="ARBA" id="ARBA00023029"/>
    </source>
</evidence>
<dbReference type="EMBL" id="KZ308393">
    <property type="protein sequence ID" value="KAG8228870.1"/>
    <property type="molecule type" value="Genomic_DNA"/>
</dbReference>
<keyword evidence="13" id="KW-1185">Reference proteome</keyword>
<dbReference type="Gene3D" id="3.30.1360.40">
    <property type="match status" value="2"/>
</dbReference>
<evidence type="ECO:0000256" key="5">
    <source>
        <dbReference type="ARBA" id="ARBA00022741"/>
    </source>
</evidence>
<dbReference type="InterPro" id="IPR001154">
    <property type="entry name" value="TopoII_euk"/>
</dbReference>
<proteinExistence type="inferred from homology"/>
<dbReference type="PANTHER" id="PTHR10169">
    <property type="entry name" value="DNA TOPOISOMERASE/GYRASE"/>
    <property type="match status" value="1"/>
</dbReference>
<comment type="cofactor">
    <cofactor evidence="2">
        <name>Mg(2+)</name>
        <dbReference type="ChEBI" id="CHEBI:18420"/>
    </cofactor>
</comment>
<keyword evidence="7" id="KW-0799">Topoisomerase</keyword>
<dbReference type="OrthoDB" id="276498at2759"/>
<comment type="similarity">
    <text evidence="3">Belongs to the type II topoisomerase family.</text>
</comment>
<dbReference type="InterPro" id="IPR013760">
    <property type="entry name" value="Topo_IIA-like_dom_sf"/>
</dbReference>
<keyword evidence="5" id="KW-0547">Nucleotide-binding</keyword>
<dbReference type="GO" id="GO:0000819">
    <property type="term" value="P:sister chromatid segregation"/>
    <property type="evidence" value="ECO:0007669"/>
    <property type="project" value="TreeGrafter"/>
</dbReference>
<dbReference type="Pfam" id="PF00521">
    <property type="entry name" value="DNA_topoisoIV"/>
    <property type="match status" value="1"/>
</dbReference>
<evidence type="ECO:0000256" key="1">
    <source>
        <dbReference type="ARBA" id="ARBA00000185"/>
    </source>
</evidence>
<reference evidence="12" key="1">
    <citation type="submission" date="2013-04" db="EMBL/GenBank/DDBJ databases">
        <authorList>
            <person name="Qu J."/>
            <person name="Murali S.C."/>
            <person name="Bandaranaike D."/>
            <person name="Bellair M."/>
            <person name="Blankenburg K."/>
            <person name="Chao H."/>
            <person name="Dinh H."/>
            <person name="Doddapaneni H."/>
            <person name="Downs B."/>
            <person name="Dugan-Rocha S."/>
            <person name="Elkadiri S."/>
            <person name="Gnanaolivu R.D."/>
            <person name="Hernandez B."/>
            <person name="Javaid M."/>
            <person name="Jayaseelan J.C."/>
            <person name="Lee S."/>
            <person name="Li M."/>
            <person name="Ming W."/>
            <person name="Munidasa M."/>
            <person name="Muniz J."/>
            <person name="Nguyen L."/>
            <person name="Ongeri F."/>
            <person name="Osuji N."/>
            <person name="Pu L.-L."/>
            <person name="Puazo M."/>
            <person name="Qu C."/>
            <person name="Quiroz J."/>
            <person name="Raj R."/>
            <person name="Weissenberger G."/>
            <person name="Xin Y."/>
            <person name="Zou X."/>
            <person name="Han Y."/>
            <person name="Richards S."/>
            <person name="Worley K."/>
            <person name="Muzny D."/>
            <person name="Gibbs R."/>
        </authorList>
    </citation>
    <scope>NUCLEOTIDE SEQUENCE</scope>
    <source>
        <strain evidence="12">Sampled in the wild</strain>
    </source>
</reference>
<dbReference type="Proteomes" id="UP000792457">
    <property type="component" value="Unassembled WGS sequence"/>
</dbReference>
<dbReference type="InterPro" id="IPR002205">
    <property type="entry name" value="Topo_IIA_dom_A"/>
</dbReference>
<feature type="domain" description="Topo IIA-type catalytic" evidence="11">
    <location>
        <begin position="1"/>
        <end position="334"/>
    </location>
</feature>
<dbReference type="GO" id="GO:0006265">
    <property type="term" value="P:DNA topological change"/>
    <property type="evidence" value="ECO:0007669"/>
    <property type="project" value="InterPro"/>
</dbReference>
<evidence type="ECO:0000256" key="10">
    <source>
        <dbReference type="PROSITE-ProRule" id="PRU01384"/>
    </source>
</evidence>
<keyword evidence="8 10" id="KW-0238">DNA-binding</keyword>
<evidence type="ECO:0000256" key="6">
    <source>
        <dbReference type="ARBA" id="ARBA00022840"/>
    </source>
</evidence>
<dbReference type="Gene3D" id="3.90.199.10">
    <property type="entry name" value="Topoisomerase II, domain 5"/>
    <property type="match status" value="2"/>
</dbReference>
<dbReference type="PRINTS" id="PR01158">
    <property type="entry name" value="TOPISMRASEII"/>
</dbReference>
<evidence type="ECO:0000256" key="4">
    <source>
        <dbReference type="ARBA" id="ARBA00012895"/>
    </source>
</evidence>
<dbReference type="InterPro" id="IPR013757">
    <property type="entry name" value="Topo_IIA_A_a_sf"/>
</dbReference>
<dbReference type="PANTHER" id="PTHR10169:SF38">
    <property type="entry name" value="DNA TOPOISOMERASE 2"/>
    <property type="match status" value="1"/>
</dbReference>
<evidence type="ECO:0000256" key="8">
    <source>
        <dbReference type="ARBA" id="ARBA00023125"/>
    </source>
</evidence>
<accession>A0A8K0K7X5</accession>
<dbReference type="GO" id="GO:0000712">
    <property type="term" value="P:resolution of meiotic recombination intermediates"/>
    <property type="evidence" value="ECO:0007669"/>
    <property type="project" value="TreeGrafter"/>
</dbReference>
<dbReference type="SUPFAM" id="SSF56719">
    <property type="entry name" value="Type II DNA topoisomerase"/>
    <property type="match status" value="2"/>
</dbReference>
<evidence type="ECO:0000313" key="12">
    <source>
        <dbReference type="EMBL" id="KAG8228870.1"/>
    </source>
</evidence>
<dbReference type="EC" id="5.6.2.2" evidence="4"/>
<keyword evidence="9" id="KW-0413">Isomerase</keyword>
<dbReference type="GO" id="GO:0005634">
    <property type="term" value="C:nucleus"/>
    <property type="evidence" value="ECO:0007669"/>
    <property type="project" value="TreeGrafter"/>
</dbReference>
<gene>
    <name evidence="12" type="ORF">J437_LFUL007607</name>
</gene>
<dbReference type="PROSITE" id="PS52040">
    <property type="entry name" value="TOPO_IIA"/>
    <property type="match status" value="1"/>
</dbReference>